<dbReference type="GO" id="GO:0016853">
    <property type="term" value="F:isomerase activity"/>
    <property type="evidence" value="ECO:0007669"/>
    <property type="project" value="InterPro"/>
</dbReference>
<keyword evidence="2" id="KW-1185">Reference proteome</keyword>
<protein>
    <submittedName>
        <fullName evidence="1">Aldose 1-epimerase</fullName>
    </submittedName>
</protein>
<name>A0A1T4L2R2_9FIRM</name>
<evidence type="ECO:0000313" key="1">
    <source>
        <dbReference type="EMBL" id="SJZ49005.1"/>
    </source>
</evidence>
<dbReference type="EMBL" id="FUXA01000005">
    <property type="protein sequence ID" value="SJZ49005.1"/>
    <property type="molecule type" value="Genomic_DNA"/>
</dbReference>
<organism evidence="1 2">
    <name type="scientific">Eubacterium ruminantium</name>
    <dbReference type="NCBI Taxonomy" id="42322"/>
    <lineage>
        <taxon>Bacteria</taxon>
        <taxon>Bacillati</taxon>
        <taxon>Bacillota</taxon>
        <taxon>Clostridia</taxon>
        <taxon>Eubacteriales</taxon>
        <taxon>Eubacteriaceae</taxon>
        <taxon>Eubacterium</taxon>
    </lineage>
</organism>
<gene>
    <name evidence="1" type="ORF">SAMN02745110_00635</name>
</gene>
<dbReference type="RefSeq" id="WP_078786334.1">
    <property type="nucleotide sequence ID" value="NZ_FMTO01000005.1"/>
</dbReference>
<proteinExistence type="predicted"/>
<dbReference type="CDD" id="cd01081">
    <property type="entry name" value="Aldose_epim"/>
    <property type="match status" value="1"/>
</dbReference>
<dbReference type="Pfam" id="PF01263">
    <property type="entry name" value="Aldose_epim"/>
    <property type="match status" value="1"/>
</dbReference>
<dbReference type="GO" id="GO:0030246">
    <property type="term" value="F:carbohydrate binding"/>
    <property type="evidence" value="ECO:0007669"/>
    <property type="project" value="InterPro"/>
</dbReference>
<dbReference type="Proteomes" id="UP000189857">
    <property type="component" value="Unassembled WGS sequence"/>
</dbReference>
<dbReference type="Gene3D" id="2.70.98.10">
    <property type="match status" value="1"/>
</dbReference>
<dbReference type="SUPFAM" id="SSF74650">
    <property type="entry name" value="Galactose mutarotase-like"/>
    <property type="match status" value="1"/>
</dbReference>
<dbReference type="GO" id="GO:0005975">
    <property type="term" value="P:carbohydrate metabolic process"/>
    <property type="evidence" value="ECO:0007669"/>
    <property type="project" value="InterPro"/>
</dbReference>
<reference evidence="1 2" key="1">
    <citation type="submission" date="2017-02" db="EMBL/GenBank/DDBJ databases">
        <authorList>
            <person name="Peterson S.W."/>
        </authorList>
    </citation>
    <scope>NUCLEOTIDE SEQUENCE [LARGE SCALE GENOMIC DNA]</scope>
    <source>
        <strain evidence="1 2">ATCC 17233</strain>
    </source>
</reference>
<sequence>MSISAEKKKFHGKDIVELTCGRYTATIAAFNGSNIMRMQDTENGIDFFRNDPSFNADDYKSHAEIYGFPTLYLPNRLSNGTLKVSDYIYQFPCNDPLGNHIHGFLHLREHTVTAAETTDSAAICKTEYVYDENDPFFETFPVSFKAEFIFTLSDEGMSYSFTMTNLSDRFLPYGVCNHTAMKGPFTENGRTEDVRLYVPIGDKVILNSKCIPDGTFKKHDDYDKAYLEGTVVPVGHDIDNDMYFMADGNVDGKPFYGIVAKDTASNKEIRYEVCRDFKYWVIWNDHGDKGYFCPEPMSWIIDAPNLDMDPEVSGYTELAPGESKTVTEKIYSVIS</sequence>
<dbReference type="InterPro" id="IPR011013">
    <property type="entry name" value="Gal_mutarotase_sf_dom"/>
</dbReference>
<accession>A0A1T4L2R2</accession>
<dbReference type="InterPro" id="IPR008183">
    <property type="entry name" value="Aldose_1/G6P_1-epimerase"/>
</dbReference>
<evidence type="ECO:0000313" key="2">
    <source>
        <dbReference type="Proteomes" id="UP000189857"/>
    </source>
</evidence>
<dbReference type="OrthoDB" id="9795355at2"/>
<dbReference type="InterPro" id="IPR014718">
    <property type="entry name" value="GH-type_carb-bd"/>
</dbReference>
<dbReference type="AlphaFoldDB" id="A0A1T4L2R2"/>